<evidence type="ECO:0000256" key="1">
    <source>
        <dbReference type="SAM" id="MobiDB-lite"/>
    </source>
</evidence>
<dbReference type="InterPro" id="IPR036358">
    <property type="entry name" value="BTD_sf"/>
</dbReference>
<dbReference type="PANTHER" id="PTHR10665">
    <property type="entry name" value="RECOMBINING BINDING PROTEIN SUPPRESSOR OF HAIRLESS"/>
    <property type="match status" value="1"/>
</dbReference>
<dbReference type="SUPFAM" id="SSF110217">
    <property type="entry name" value="DNA-binding protein LAG-1 (CSL)"/>
    <property type="match status" value="1"/>
</dbReference>
<dbReference type="Proteomes" id="UP001279410">
    <property type="component" value="Unassembled WGS sequence"/>
</dbReference>
<feature type="domain" description="Beta-trefoil DNA-binding" evidence="2">
    <location>
        <begin position="1"/>
        <end position="66"/>
    </location>
</feature>
<accession>A0AAD3N925</accession>
<evidence type="ECO:0000313" key="3">
    <source>
        <dbReference type="EMBL" id="GLD67250.1"/>
    </source>
</evidence>
<organism evidence="3 4">
    <name type="scientific">Lates japonicus</name>
    <name type="common">Japanese lates</name>
    <dbReference type="NCBI Taxonomy" id="270547"/>
    <lineage>
        <taxon>Eukaryota</taxon>
        <taxon>Metazoa</taxon>
        <taxon>Chordata</taxon>
        <taxon>Craniata</taxon>
        <taxon>Vertebrata</taxon>
        <taxon>Euteleostomi</taxon>
        <taxon>Actinopterygii</taxon>
        <taxon>Neopterygii</taxon>
        <taxon>Teleostei</taxon>
        <taxon>Neoteleostei</taxon>
        <taxon>Acanthomorphata</taxon>
        <taxon>Carangaria</taxon>
        <taxon>Carangaria incertae sedis</taxon>
        <taxon>Centropomidae</taxon>
        <taxon>Lates</taxon>
    </lineage>
</organism>
<dbReference type="InterPro" id="IPR015350">
    <property type="entry name" value="Beta-trefoil_DNA-bd_dom"/>
</dbReference>
<name>A0AAD3N925_LATJO</name>
<proteinExistence type="predicted"/>
<feature type="compositionally biased region" description="Basic and acidic residues" evidence="1">
    <location>
        <begin position="126"/>
        <end position="138"/>
    </location>
</feature>
<reference evidence="3" key="1">
    <citation type="submission" date="2022-08" db="EMBL/GenBank/DDBJ databases">
        <title>Genome sequencing of akame (Lates japonicus).</title>
        <authorList>
            <person name="Hashiguchi Y."/>
            <person name="Takahashi H."/>
        </authorList>
    </citation>
    <scope>NUCLEOTIDE SEQUENCE</scope>
    <source>
        <strain evidence="3">Kochi</strain>
    </source>
</reference>
<sequence length="138" mass="15202">VIRKVNKQHAILDVDEPVSQLHKCAFQFRDSPHTYLCLSNDTIIQYQAPSSVKDPSRVVLNDGSCWTIIGVETVEFTFNQGLACIQTPVSPFPVITGLETPGKKEKAGRKCEPDKEEGMKGGGSLDEEHPHEGRILGD</sequence>
<gene>
    <name evidence="3" type="ORF">AKAME5_001860800</name>
</gene>
<dbReference type="GO" id="GO:0001228">
    <property type="term" value="F:DNA-binding transcription activator activity, RNA polymerase II-specific"/>
    <property type="evidence" value="ECO:0007669"/>
    <property type="project" value="InterPro"/>
</dbReference>
<dbReference type="Pfam" id="PF09270">
    <property type="entry name" value="BTD"/>
    <property type="match status" value="1"/>
</dbReference>
<feature type="region of interest" description="Disordered" evidence="1">
    <location>
        <begin position="97"/>
        <end position="138"/>
    </location>
</feature>
<keyword evidence="4" id="KW-1185">Reference proteome</keyword>
<dbReference type="AlphaFoldDB" id="A0AAD3N925"/>
<comment type="caution">
    <text evidence="3">The sequence shown here is derived from an EMBL/GenBank/DDBJ whole genome shotgun (WGS) entry which is preliminary data.</text>
</comment>
<protein>
    <submittedName>
        <fullName evidence="3">Recombining binding protein suppressor of hairless-like protein isoform X1</fullName>
    </submittedName>
</protein>
<dbReference type="Gene3D" id="2.80.10.50">
    <property type="match status" value="1"/>
</dbReference>
<dbReference type="GO" id="GO:0000978">
    <property type="term" value="F:RNA polymerase II cis-regulatory region sequence-specific DNA binding"/>
    <property type="evidence" value="ECO:0007669"/>
    <property type="project" value="InterPro"/>
</dbReference>
<dbReference type="InterPro" id="IPR037095">
    <property type="entry name" value="RBP-J/Cbf11_DNA-bd_sf"/>
</dbReference>
<feature type="non-terminal residue" evidence="3">
    <location>
        <position position="138"/>
    </location>
</feature>
<dbReference type="EMBL" id="BRZM01000107">
    <property type="protein sequence ID" value="GLD67250.1"/>
    <property type="molecule type" value="Genomic_DNA"/>
</dbReference>
<evidence type="ECO:0000313" key="4">
    <source>
        <dbReference type="Proteomes" id="UP001279410"/>
    </source>
</evidence>
<dbReference type="Gene3D" id="2.60.40.1450">
    <property type="entry name" value="LAG1, DNA binding domain"/>
    <property type="match status" value="1"/>
</dbReference>
<dbReference type="InterPro" id="IPR040159">
    <property type="entry name" value="CLS_fam"/>
</dbReference>
<dbReference type="GO" id="GO:0005634">
    <property type="term" value="C:nucleus"/>
    <property type="evidence" value="ECO:0007669"/>
    <property type="project" value="InterPro"/>
</dbReference>
<feature type="compositionally biased region" description="Basic and acidic residues" evidence="1">
    <location>
        <begin position="101"/>
        <end position="119"/>
    </location>
</feature>
<evidence type="ECO:0000259" key="2">
    <source>
        <dbReference type="Pfam" id="PF09270"/>
    </source>
</evidence>